<dbReference type="RefSeq" id="WP_371950558.1">
    <property type="nucleotide sequence ID" value="NZ_JAXCEI010000007.1"/>
</dbReference>
<name>A0ABV4QBU6_9ACTN</name>
<feature type="compositionally biased region" description="Basic residues" evidence="1">
    <location>
        <begin position="13"/>
        <end position="36"/>
    </location>
</feature>
<protein>
    <submittedName>
        <fullName evidence="2">SDR family NAD(P)-dependent oxidoreductase</fullName>
    </submittedName>
</protein>
<reference evidence="2 3" key="1">
    <citation type="submission" date="2023-11" db="EMBL/GenBank/DDBJ databases">
        <title>Actinomadura monticuli sp. nov., isolated from volcanic ash.</title>
        <authorList>
            <person name="Lee S.D."/>
            <person name="Yang H."/>
            <person name="Kim I.S."/>
        </authorList>
    </citation>
    <scope>NUCLEOTIDE SEQUENCE [LARGE SCALE GENOMIC DNA]</scope>
    <source>
        <strain evidence="2 3">DLS-62</strain>
    </source>
</reference>
<evidence type="ECO:0000313" key="2">
    <source>
        <dbReference type="EMBL" id="MFA1540647.1"/>
    </source>
</evidence>
<dbReference type="InterPro" id="IPR002347">
    <property type="entry name" value="SDR_fam"/>
</dbReference>
<accession>A0ABV4QBU6</accession>
<proteinExistence type="predicted"/>
<gene>
    <name evidence="2" type="ORF">SM611_17100</name>
</gene>
<dbReference type="EMBL" id="JAXCEI010000007">
    <property type="protein sequence ID" value="MFA1540647.1"/>
    <property type="molecule type" value="Genomic_DNA"/>
</dbReference>
<keyword evidence="3" id="KW-1185">Reference proteome</keyword>
<evidence type="ECO:0000313" key="3">
    <source>
        <dbReference type="Proteomes" id="UP001569963"/>
    </source>
</evidence>
<feature type="region of interest" description="Disordered" evidence="1">
    <location>
        <begin position="1"/>
        <end position="36"/>
    </location>
</feature>
<dbReference type="InterPro" id="IPR036291">
    <property type="entry name" value="NAD(P)-bd_dom_sf"/>
</dbReference>
<evidence type="ECO:0000256" key="1">
    <source>
        <dbReference type="SAM" id="MobiDB-lite"/>
    </source>
</evidence>
<dbReference type="SUPFAM" id="SSF51735">
    <property type="entry name" value="NAD(P)-binding Rossmann-fold domains"/>
    <property type="match status" value="1"/>
</dbReference>
<dbReference type="Gene3D" id="3.40.50.720">
    <property type="entry name" value="NAD(P)-binding Rossmann-like Domain"/>
    <property type="match status" value="1"/>
</dbReference>
<dbReference type="Proteomes" id="UP001569963">
    <property type="component" value="Unassembled WGS sequence"/>
</dbReference>
<sequence length="143" mass="15939">MGLGADETSDRRERRRRDHGRQRRHRPGRRRRVRATRRGAKIALLARGETGLRGAAADVEAAGGQALPIGVDMADGARVEEAARRAEDELGPIDVWVNVAFSSVLAPFWEIGFKDPQKIGIAARGFRQKLTDMYENMPGRKHD</sequence>
<organism evidence="2 3">
    <name type="scientific">Actinomadura monticuli</name>
    <dbReference type="NCBI Taxonomy" id="3097367"/>
    <lineage>
        <taxon>Bacteria</taxon>
        <taxon>Bacillati</taxon>
        <taxon>Actinomycetota</taxon>
        <taxon>Actinomycetes</taxon>
        <taxon>Streptosporangiales</taxon>
        <taxon>Thermomonosporaceae</taxon>
        <taxon>Actinomadura</taxon>
    </lineage>
</organism>
<dbReference type="Pfam" id="PF00106">
    <property type="entry name" value="adh_short"/>
    <property type="match status" value="1"/>
</dbReference>
<comment type="caution">
    <text evidence="2">The sequence shown here is derived from an EMBL/GenBank/DDBJ whole genome shotgun (WGS) entry which is preliminary data.</text>
</comment>